<gene>
    <name evidence="2" type="ordered locus">Afer_0467</name>
</gene>
<feature type="signal peptide" evidence="1">
    <location>
        <begin position="1"/>
        <end position="24"/>
    </location>
</feature>
<dbReference type="STRING" id="525909.Afer_0467"/>
<reference evidence="2 3" key="1">
    <citation type="journal article" date="2009" name="Stand. Genomic Sci.">
        <title>Complete genome sequence of Acidimicrobium ferrooxidans type strain (ICP).</title>
        <authorList>
            <person name="Clum A."/>
            <person name="Nolan M."/>
            <person name="Lang E."/>
            <person name="Glavina Del Rio T."/>
            <person name="Tice H."/>
            <person name="Copeland A."/>
            <person name="Cheng J.F."/>
            <person name="Lucas S."/>
            <person name="Chen F."/>
            <person name="Bruce D."/>
            <person name="Goodwin L."/>
            <person name="Pitluck S."/>
            <person name="Ivanova N."/>
            <person name="Mavrommatis K."/>
            <person name="Mikhailova N."/>
            <person name="Pati A."/>
            <person name="Chen A."/>
            <person name="Palaniappan K."/>
            <person name="Goker M."/>
            <person name="Spring S."/>
            <person name="Land M."/>
            <person name="Hauser L."/>
            <person name="Chang Y.J."/>
            <person name="Jeffries C.C."/>
            <person name="Chain P."/>
            <person name="Bristow J."/>
            <person name="Eisen J.A."/>
            <person name="Markowitz V."/>
            <person name="Hugenholtz P."/>
            <person name="Kyrpides N.C."/>
            <person name="Klenk H.P."/>
            <person name="Lapidus A."/>
        </authorList>
    </citation>
    <scope>NUCLEOTIDE SEQUENCE [LARGE SCALE GENOMIC DNA]</scope>
    <source>
        <strain evidence="3">DSM 10331 / JCM 15462 / NBRC 103882 / ICP</strain>
    </source>
</reference>
<dbReference type="Proteomes" id="UP000000771">
    <property type="component" value="Chromosome"/>
</dbReference>
<evidence type="ECO:0000256" key="1">
    <source>
        <dbReference type="SAM" id="SignalP"/>
    </source>
</evidence>
<keyword evidence="3" id="KW-1185">Reference proteome</keyword>
<dbReference type="EMBL" id="CP001631">
    <property type="protein sequence ID" value="ACU53435.1"/>
    <property type="molecule type" value="Genomic_DNA"/>
</dbReference>
<dbReference type="HOGENOM" id="CLU_1891622_0_0_11"/>
<protein>
    <submittedName>
        <fullName evidence="2">Uncharacterized protein</fullName>
    </submittedName>
</protein>
<organism evidence="2 3">
    <name type="scientific">Acidimicrobium ferrooxidans (strain DSM 10331 / JCM 15462 / NBRC 103882 / ICP)</name>
    <dbReference type="NCBI Taxonomy" id="525909"/>
    <lineage>
        <taxon>Bacteria</taxon>
        <taxon>Bacillati</taxon>
        <taxon>Actinomycetota</taxon>
        <taxon>Acidimicrobiia</taxon>
        <taxon>Acidimicrobiales</taxon>
        <taxon>Acidimicrobiaceae</taxon>
        <taxon>Acidimicrobium</taxon>
    </lineage>
</organism>
<name>C7M341_ACIFD</name>
<keyword evidence="1" id="KW-0732">Signal</keyword>
<evidence type="ECO:0000313" key="2">
    <source>
        <dbReference type="EMBL" id="ACU53435.1"/>
    </source>
</evidence>
<dbReference type="AlphaFoldDB" id="C7M341"/>
<proteinExistence type="predicted"/>
<feature type="chain" id="PRO_5039338728" evidence="1">
    <location>
        <begin position="25"/>
        <end position="134"/>
    </location>
</feature>
<accession>C7M341</accession>
<evidence type="ECO:0000313" key="3">
    <source>
        <dbReference type="Proteomes" id="UP000000771"/>
    </source>
</evidence>
<sequence length="134" mass="13189">MAVAGWQWLGVALAPTICSLGIVAASSDTAPAASEVPGWSFATDLVGATTQGSLVVSFPTGASAGTQLVVNLPWAHFSSAVTVALDGQSCQGVSARDAGAIGASLACTVPAELAAGEHVIDVGGVMLPNLVLEE</sequence>
<dbReference type="KEGG" id="afo:Afer_0467"/>